<protein>
    <recommendedName>
        <fullName evidence="3">Mut7-C RNAse domain-containing protein</fullName>
    </recommendedName>
</protein>
<dbReference type="EMBL" id="CP104013">
    <property type="protein sequence ID" value="UYP47504.1"/>
    <property type="molecule type" value="Genomic_DNA"/>
</dbReference>
<keyword evidence="2" id="KW-1185">Reference proteome</keyword>
<evidence type="ECO:0008006" key="3">
    <source>
        <dbReference type="Google" id="ProtNLM"/>
    </source>
</evidence>
<evidence type="ECO:0000313" key="1">
    <source>
        <dbReference type="EMBL" id="UYP47504.1"/>
    </source>
</evidence>
<proteinExistence type="predicted"/>
<dbReference type="Proteomes" id="UP001208689">
    <property type="component" value="Chromosome"/>
</dbReference>
<accession>A0ABY6HYI8</accession>
<organism evidence="1 2">
    <name type="scientific">Candidatus Lokiarchaeum ossiferum</name>
    <dbReference type="NCBI Taxonomy" id="2951803"/>
    <lineage>
        <taxon>Archaea</taxon>
        <taxon>Promethearchaeati</taxon>
        <taxon>Promethearchaeota</taxon>
        <taxon>Promethearchaeia</taxon>
        <taxon>Promethearchaeales</taxon>
        <taxon>Promethearchaeaceae</taxon>
        <taxon>Candidatus Lokiarchaeum</taxon>
    </lineage>
</organism>
<evidence type="ECO:0000313" key="2">
    <source>
        <dbReference type="Proteomes" id="UP001208689"/>
    </source>
</evidence>
<name>A0ABY6HYI8_9ARCH</name>
<reference evidence="1" key="1">
    <citation type="submission" date="2022-09" db="EMBL/GenBank/DDBJ databases">
        <title>Actin cytoskeleton and complex cell architecture in an #Asgard archaeon.</title>
        <authorList>
            <person name="Ponce Toledo R.I."/>
            <person name="Schleper C."/>
            <person name="Rodrigues Oliveira T."/>
            <person name="Wollweber F."/>
            <person name="Xu J."/>
            <person name="Rittmann S."/>
            <person name="Klingl A."/>
            <person name="Pilhofer M."/>
        </authorList>
    </citation>
    <scope>NUCLEOTIDE SEQUENCE</scope>
    <source>
        <strain evidence="1">B-35</strain>
    </source>
</reference>
<sequence length="72" mass="8184">MVLKIVMAIASKLAFNIATADFLLICSFCRKVKLDGVWTSFSSEEEAIFHGRFSHGLCPKCMQLYYPEFVDD</sequence>
<gene>
    <name evidence="1" type="ORF">NEF87_003789</name>
</gene>